<accession>A0ACC0GKH8</accession>
<reference evidence="1 2" key="1">
    <citation type="journal article" date="2022" name="Plant J.">
        <title>Chromosome-level genome of Camellia lanceoleosa provides a valuable resource for understanding genome evolution and self-incompatibility.</title>
        <authorList>
            <person name="Gong W."/>
            <person name="Xiao S."/>
            <person name="Wang L."/>
            <person name="Liao Z."/>
            <person name="Chang Y."/>
            <person name="Mo W."/>
            <person name="Hu G."/>
            <person name="Li W."/>
            <person name="Zhao G."/>
            <person name="Zhu H."/>
            <person name="Hu X."/>
            <person name="Ji K."/>
            <person name="Xiang X."/>
            <person name="Song Q."/>
            <person name="Yuan D."/>
            <person name="Jin S."/>
            <person name="Zhang L."/>
        </authorList>
    </citation>
    <scope>NUCLEOTIDE SEQUENCE [LARGE SCALE GENOMIC DNA]</scope>
    <source>
        <strain evidence="1">SQ_2022a</strain>
    </source>
</reference>
<comment type="caution">
    <text evidence="1">The sequence shown here is derived from an EMBL/GenBank/DDBJ whole genome shotgun (WGS) entry which is preliminary data.</text>
</comment>
<proteinExistence type="predicted"/>
<gene>
    <name evidence="1" type="ORF">LOK49_LG09G02388</name>
</gene>
<evidence type="ECO:0000313" key="2">
    <source>
        <dbReference type="Proteomes" id="UP001060215"/>
    </source>
</evidence>
<name>A0ACC0GKH8_9ERIC</name>
<organism evidence="1 2">
    <name type="scientific">Camellia lanceoleosa</name>
    <dbReference type="NCBI Taxonomy" id="1840588"/>
    <lineage>
        <taxon>Eukaryota</taxon>
        <taxon>Viridiplantae</taxon>
        <taxon>Streptophyta</taxon>
        <taxon>Embryophyta</taxon>
        <taxon>Tracheophyta</taxon>
        <taxon>Spermatophyta</taxon>
        <taxon>Magnoliopsida</taxon>
        <taxon>eudicotyledons</taxon>
        <taxon>Gunneridae</taxon>
        <taxon>Pentapetalae</taxon>
        <taxon>asterids</taxon>
        <taxon>Ericales</taxon>
        <taxon>Theaceae</taxon>
        <taxon>Camellia</taxon>
    </lineage>
</organism>
<keyword evidence="2" id="KW-1185">Reference proteome</keyword>
<dbReference type="Proteomes" id="UP001060215">
    <property type="component" value="Chromosome 8"/>
</dbReference>
<dbReference type="EMBL" id="CM045765">
    <property type="protein sequence ID" value="KAI7999921.1"/>
    <property type="molecule type" value="Genomic_DNA"/>
</dbReference>
<protein>
    <submittedName>
        <fullName evidence="1">Uncharacterized protein</fullName>
    </submittedName>
</protein>
<sequence>MSVRSVDRFQGGEEDVIIISTIRNNGNGAIGQSVNVAPLEQGIAFIGIIAFGSVWKKLIIDAKAWGCFHNAYDDNVRNKKFYSVYEITTKLVN</sequence>
<evidence type="ECO:0000313" key="1">
    <source>
        <dbReference type="EMBL" id="KAI7999921.1"/>
    </source>
</evidence>